<accession>A0ACB8U4T2</accession>
<name>A0ACB8U4T2_9APHY</name>
<dbReference type="Proteomes" id="UP001055072">
    <property type="component" value="Unassembled WGS sequence"/>
</dbReference>
<gene>
    <name evidence="1" type="ORF">BDY19DRAFT_945259</name>
</gene>
<keyword evidence="2" id="KW-1185">Reference proteome</keyword>
<organism evidence="1 2">
    <name type="scientific">Irpex rosettiformis</name>
    <dbReference type="NCBI Taxonomy" id="378272"/>
    <lineage>
        <taxon>Eukaryota</taxon>
        <taxon>Fungi</taxon>
        <taxon>Dikarya</taxon>
        <taxon>Basidiomycota</taxon>
        <taxon>Agaricomycotina</taxon>
        <taxon>Agaricomycetes</taxon>
        <taxon>Polyporales</taxon>
        <taxon>Irpicaceae</taxon>
        <taxon>Irpex</taxon>
    </lineage>
</organism>
<sequence>MKFIDILPTTEESCEAAESLEIHTNVHHGITDDALARVLPYCHNLQAVKLTGVPDLSDRSLVSLAQATTDLRYIDLSGCKQLTDVGVLELASQANRLEVVKLNGISGLTDPSISTLVRSLSRLVELDAADLPLVTSYSVRDIWTFGKKLRKVRLCRCGHLDDKGFPVPFNFLRNSSYVNSVYAPVIPVQSTSALEFNPVWEQGGDRRSTLGLGATVDPIAGDRISSWLDAMAPLILPAFHLLEQLHTLDLTQCRKITDIAVAGIVIHAPRLQHIHLAGCSLLTNAALERLCSLTTHLESLTIAHAEKITDPAIVDLVRSCPRLEVVDVSYCPLLSDLSILELAILPHLRRLSLASLPRVTDISLLFLAEHGVCLTHLQIAHCEQIALSTVHVLLRRLQRLVYLSTSGIPSTSRVGIRRFSEPPPPNYTSRKAGPYCVFRGEAVAQLRRFLDKEEIRQREAERRNIPFIPRGDDSMDLY</sequence>
<dbReference type="EMBL" id="MU274911">
    <property type="protein sequence ID" value="KAI0089322.1"/>
    <property type="molecule type" value="Genomic_DNA"/>
</dbReference>
<comment type="caution">
    <text evidence="1">The sequence shown here is derived from an EMBL/GenBank/DDBJ whole genome shotgun (WGS) entry which is preliminary data.</text>
</comment>
<proteinExistence type="predicted"/>
<evidence type="ECO:0000313" key="2">
    <source>
        <dbReference type="Proteomes" id="UP001055072"/>
    </source>
</evidence>
<protein>
    <submittedName>
        <fullName evidence="1">RNI-like protein</fullName>
    </submittedName>
</protein>
<evidence type="ECO:0000313" key="1">
    <source>
        <dbReference type="EMBL" id="KAI0089322.1"/>
    </source>
</evidence>
<reference evidence="1" key="1">
    <citation type="journal article" date="2021" name="Environ. Microbiol.">
        <title>Gene family expansions and transcriptome signatures uncover fungal adaptations to wood decay.</title>
        <authorList>
            <person name="Hage H."/>
            <person name="Miyauchi S."/>
            <person name="Viragh M."/>
            <person name="Drula E."/>
            <person name="Min B."/>
            <person name="Chaduli D."/>
            <person name="Navarro D."/>
            <person name="Favel A."/>
            <person name="Norest M."/>
            <person name="Lesage-Meessen L."/>
            <person name="Balint B."/>
            <person name="Merenyi Z."/>
            <person name="de Eugenio L."/>
            <person name="Morin E."/>
            <person name="Martinez A.T."/>
            <person name="Baldrian P."/>
            <person name="Stursova M."/>
            <person name="Martinez M.J."/>
            <person name="Novotny C."/>
            <person name="Magnuson J.K."/>
            <person name="Spatafora J.W."/>
            <person name="Maurice S."/>
            <person name="Pangilinan J."/>
            <person name="Andreopoulos W."/>
            <person name="LaButti K."/>
            <person name="Hundley H."/>
            <person name="Na H."/>
            <person name="Kuo A."/>
            <person name="Barry K."/>
            <person name="Lipzen A."/>
            <person name="Henrissat B."/>
            <person name="Riley R."/>
            <person name="Ahrendt S."/>
            <person name="Nagy L.G."/>
            <person name="Grigoriev I.V."/>
            <person name="Martin F."/>
            <person name="Rosso M.N."/>
        </authorList>
    </citation>
    <scope>NUCLEOTIDE SEQUENCE</scope>
    <source>
        <strain evidence="1">CBS 384.51</strain>
    </source>
</reference>